<keyword evidence="5" id="KW-1185">Reference proteome</keyword>
<dbReference type="InterPro" id="IPR050832">
    <property type="entry name" value="Bact_Acetyltransf"/>
</dbReference>
<dbReference type="CDD" id="cd04301">
    <property type="entry name" value="NAT_SF"/>
    <property type="match status" value="1"/>
</dbReference>
<sequence>MLIRREAPGDAAAIREVVRRAFASPDTPDPVESPLVDELRADAGWIPALSMVAEVDNAVAGHVVCTRADLGGAPVLGLGPLAVAPERQRQGVGLALMHAVLGAAEALGEPLVVLLGNPAYYSRYGFRPASDLGIVSPDPQWGHHFQARPLSAYRGEKGVFAYAEPFNRL</sequence>
<gene>
    <name evidence="4" type="ORF">FDA94_36655</name>
</gene>
<dbReference type="Gene3D" id="3.40.630.30">
    <property type="match status" value="1"/>
</dbReference>
<evidence type="ECO:0000256" key="2">
    <source>
        <dbReference type="ARBA" id="ARBA00023315"/>
    </source>
</evidence>
<dbReference type="SUPFAM" id="SSF55729">
    <property type="entry name" value="Acyl-CoA N-acyltransferases (Nat)"/>
    <property type="match status" value="1"/>
</dbReference>
<dbReference type="AlphaFoldDB" id="A0A4V5UZ71"/>
<dbReference type="PROSITE" id="PS51186">
    <property type="entry name" value="GNAT"/>
    <property type="match status" value="1"/>
</dbReference>
<evidence type="ECO:0000313" key="5">
    <source>
        <dbReference type="Proteomes" id="UP000308705"/>
    </source>
</evidence>
<dbReference type="RefSeq" id="WP_137251624.1">
    <property type="nucleotide sequence ID" value="NZ_SZQA01000063.1"/>
</dbReference>
<evidence type="ECO:0000313" key="4">
    <source>
        <dbReference type="EMBL" id="TKK78923.1"/>
    </source>
</evidence>
<proteinExistence type="predicted"/>
<feature type="domain" description="N-acetyltransferase" evidence="3">
    <location>
        <begin position="1"/>
        <end position="155"/>
    </location>
</feature>
<dbReference type="InterPro" id="IPR016181">
    <property type="entry name" value="Acyl_CoA_acyltransferase"/>
</dbReference>
<accession>A0A4V5UZ71</accession>
<protein>
    <submittedName>
        <fullName evidence="4">N-acetyltransferase</fullName>
    </submittedName>
</protein>
<dbReference type="Pfam" id="PF13508">
    <property type="entry name" value="Acetyltransf_7"/>
    <property type="match status" value="1"/>
</dbReference>
<dbReference type="OrthoDB" id="9797178at2"/>
<keyword evidence="1 4" id="KW-0808">Transferase</keyword>
<organism evidence="4 5">
    <name type="scientific">Herbidospora galbida</name>
    <dbReference type="NCBI Taxonomy" id="2575442"/>
    <lineage>
        <taxon>Bacteria</taxon>
        <taxon>Bacillati</taxon>
        <taxon>Actinomycetota</taxon>
        <taxon>Actinomycetes</taxon>
        <taxon>Streptosporangiales</taxon>
        <taxon>Streptosporangiaceae</taxon>
        <taxon>Herbidospora</taxon>
    </lineage>
</organism>
<dbReference type="InterPro" id="IPR000182">
    <property type="entry name" value="GNAT_dom"/>
</dbReference>
<dbReference type="Proteomes" id="UP000308705">
    <property type="component" value="Unassembled WGS sequence"/>
</dbReference>
<evidence type="ECO:0000259" key="3">
    <source>
        <dbReference type="PROSITE" id="PS51186"/>
    </source>
</evidence>
<evidence type="ECO:0000256" key="1">
    <source>
        <dbReference type="ARBA" id="ARBA00022679"/>
    </source>
</evidence>
<keyword evidence="2" id="KW-0012">Acyltransferase</keyword>
<reference evidence="4 5" key="1">
    <citation type="submission" date="2019-04" db="EMBL/GenBank/DDBJ databases">
        <title>Herbidospora sp. NEAU-GS14.nov., a novel actinomycete isolated from soil.</title>
        <authorList>
            <person name="Han L."/>
        </authorList>
    </citation>
    <scope>NUCLEOTIDE SEQUENCE [LARGE SCALE GENOMIC DNA]</scope>
    <source>
        <strain evidence="4 5">NEAU-GS14</strain>
    </source>
</reference>
<name>A0A4V5UZ71_9ACTN</name>
<comment type="caution">
    <text evidence="4">The sequence shown here is derived from an EMBL/GenBank/DDBJ whole genome shotgun (WGS) entry which is preliminary data.</text>
</comment>
<dbReference type="EMBL" id="SZQA01000063">
    <property type="protein sequence ID" value="TKK78923.1"/>
    <property type="molecule type" value="Genomic_DNA"/>
</dbReference>
<dbReference type="PANTHER" id="PTHR43877">
    <property type="entry name" value="AMINOALKYLPHOSPHONATE N-ACETYLTRANSFERASE-RELATED-RELATED"/>
    <property type="match status" value="1"/>
</dbReference>
<dbReference type="PANTHER" id="PTHR43877:SF1">
    <property type="entry name" value="ACETYLTRANSFERASE"/>
    <property type="match status" value="1"/>
</dbReference>
<dbReference type="GO" id="GO:0016747">
    <property type="term" value="F:acyltransferase activity, transferring groups other than amino-acyl groups"/>
    <property type="evidence" value="ECO:0007669"/>
    <property type="project" value="InterPro"/>
</dbReference>